<accession>A0A0M3I3C9</accession>
<dbReference type="AlphaFoldDB" id="A0A0M3I3C9"/>
<keyword evidence="2" id="KW-0472">Membrane</keyword>
<organism evidence="3 4">
    <name type="scientific">Ascaris lumbricoides</name>
    <name type="common">Giant roundworm</name>
    <dbReference type="NCBI Taxonomy" id="6252"/>
    <lineage>
        <taxon>Eukaryota</taxon>
        <taxon>Metazoa</taxon>
        <taxon>Ecdysozoa</taxon>
        <taxon>Nematoda</taxon>
        <taxon>Chromadorea</taxon>
        <taxon>Rhabditida</taxon>
        <taxon>Spirurina</taxon>
        <taxon>Ascaridomorpha</taxon>
        <taxon>Ascaridoidea</taxon>
        <taxon>Ascarididae</taxon>
        <taxon>Ascaris</taxon>
    </lineage>
</organism>
<dbReference type="WBParaSite" id="ALUE_0001113001-mRNA-1">
    <property type="protein sequence ID" value="ALUE_0001113001-mRNA-1"/>
    <property type="gene ID" value="ALUE_0001113001"/>
</dbReference>
<evidence type="ECO:0000256" key="1">
    <source>
        <dbReference type="SAM" id="MobiDB-lite"/>
    </source>
</evidence>
<keyword evidence="2" id="KW-0812">Transmembrane</keyword>
<feature type="region of interest" description="Disordered" evidence="1">
    <location>
        <begin position="184"/>
        <end position="209"/>
    </location>
</feature>
<keyword evidence="3" id="KW-1185">Reference proteome</keyword>
<evidence type="ECO:0000313" key="3">
    <source>
        <dbReference type="Proteomes" id="UP000036681"/>
    </source>
</evidence>
<reference evidence="4" key="1">
    <citation type="submission" date="2017-02" db="UniProtKB">
        <authorList>
            <consortium name="WormBaseParasite"/>
        </authorList>
    </citation>
    <scope>IDENTIFICATION</scope>
</reference>
<name>A0A0M3I3C9_ASCLU</name>
<protein>
    <submittedName>
        <fullName evidence="4">Dimer_Tnp_hAT domain-containing protein</fullName>
    </submittedName>
</protein>
<proteinExistence type="predicted"/>
<evidence type="ECO:0000313" key="4">
    <source>
        <dbReference type="WBParaSite" id="ALUE_0001113001-mRNA-1"/>
    </source>
</evidence>
<keyword evidence="2" id="KW-1133">Transmembrane helix</keyword>
<evidence type="ECO:0000256" key="2">
    <source>
        <dbReference type="SAM" id="Phobius"/>
    </source>
</evidence>
<feature type="transmembrane region" description="Helical" evidence="2">
    <location>
        <begin position="85"/>
        <end position="106"/>
    </location>
</feature>
<dbReference type="Proteomes" id="UP000036681">
    <property type="component" value="Unplaced"/>
</dbReference>
<sequence>MKVLTSLNSKYNFCEYSSPRLESGFARWKGLCAAFHRPTIPELMLRSDKTAAKTKLGDRSLRPSCRQHALRKDSAFIMINLFAEYLAAVAVTLSTSAALKVFYVTLSSVGDKQREKEKARKCYNRVLAYIIGKTLSTNLAFLSASPWRCTHVATHLCVGESSSGSVGPHFALFSTLQTDAAGLGGEKEIKPDPGQTLENSRFLSWPERR</sequence>